<protein>
    <submittedName>
        <fullName evidence="1">CLUMA_CG019899, isoform A</fullName>
    </submittedName>
</protein>
<organism evidence="1 2">
    <name type="scientific">Clunio marinus</name>
    <dbReference type="NCBI Taxonomy" id="568069"/>
    <lineage>
        <taxon>Eukaryota</taxon>
        <taxon>Metazoa</taxon>
        <taxon>Ecdysozoa</taxon>
        <taxon>Arthropoda</taxon>
        <taxon>Hexapoda</taxon>
        <taxon>Insecta</taxon>
        <taxon>Pterygota</taxon>
        <taxon>Neoptera</taxon>
        <taxon>Endopterygota</taxon>
        <taxon>Diptera</taxon>
        <taxon>Nematocera</taxon>
        <taxon>Chironomoidea</taxon>
        <taxon>Chironomidae</taxon>
        <taxon>Clunio</taxon>
    </lineage>
</organism>
<name>A0A1J1J2E5_9DIPT</name>
<dbReference type="AlphaFoldDB" id="A0A1J1J2E5"/>
<reference evidence="1 2" key="1">
    <citation type="submission" date="2015-04" db="EMBL/GenBank/DDBJ databases">
        <authorList>
            <person name="Syromyatnikov M.Y."/>
            <person name="Popov V.N."/>
        </authorList>
    </citation>
    <scope>NUCLEOTIDE SEQUENCE [LARGE SCALE GENOMIC DNA]</scope>
</reference>
<proteinExistence type="predicted"/>
<dbReference type="EMBL" id="CVRI01000067">
    <property type="protein sequence ID" value="CRL06559.1"/>
    <property type="molecule type" value="Genomic_DNA"/>
</dbReference>
<dbReference type="Proteomes" id="UP000183832">
    <property type="component" value="Unassembled WGS sequence"/>
</dbReference>
<evidence type="ECO:0000313" key="1">
    <source>
        <dbReference type="EMBL" id="CRL06559.1"/>
    </source>
</evidence>
<accession>A0A1J1J2E5</accession>
<keyword evidence="2" id="KW-1185">Reference proteome</keyword>
<gene>
    <name evidence="1" type="ORF">CLUMA_CG019899</name>
</gene>
<evidence type="ECO:0000313" key="2">
    <source>
        <dbReference type="Proteomes" id="UP000183832"/>
    </source>
</evidence>
<sequence length="68" mass="7267">MKLRKECAVKESTNLVQVSSESGQSSGGSKSRLVIGNVKLAVEISREIHCSAYQTAFVGPLKALQSTE</sequence>